<comment type="caution">
    <text evidence="1">The sequence shown here is derived from an EMBL/GenBank/DDBJ whole genome shotgun (WGS) entry which is preliminary data.</text>
</comment>
<organism evidence="1 2">
    <name type="scientific">Quercus suber</name>
    <name type="common">Cork oak</name>
    <dbReference type="NCBI Taxonomy" id="58331"/>
    <lineage>
        <taxon>Eukaryota</taxon>
        <taxon>Viridiplantae</taxon>
        <taxon>Streptophyta</taxon>
        <taxon>Embryophyta</taxon>
        <taxon>Tracheophyta</taxon>
        <taxon>Spermatophyta</taxon>
        <taxon>Magnoliopsida</taxon>
        <taxon>eudicotyledons</taxon>
        <taxon>Gunneridae</taxon>
        <taxon>Pentapetalae</taxon>
        <taxon>rosids</taxon>
        <taxon>fabids</taxon>
        <taxon>Fagales</taxon>
        <taxon>Fagaceae</taxon>
        <taxon>Quercus</taxon>
    </lineage>
</organism>
<sequence>MLMGVQCHWVLSWIYRRKLRAKFGLPAEPCGDCCVHFCCESCALCQEHAELKNRGMDPSKGLH</sequence>
<proteinExistence type="predicted"/>
<keyword evidence="2" id="KW-1185">Reference proteome</keyword>
<dbReference type="Proteomes" id="UP000237347">
    <property type="component" value="Unassembled WGS sequence"/>
</dbReference>
<protein>
    <submittedName>
        <fullName evidence="1">Cell number regulator 10</fullName>
    </submittedName>
</protein>
<dbReference type="EMBL" id="PKMF04000668">
    <property type="protein sequence ID" value="KAK7822385.1"/>
    <property type="molecule type" value="Genomic_DNA"/>
</dbReference>
<dbReference type="Pfam" id="PF04749">
    <property type="entry name" value="PLAC8"/>
    <property type="match status" value="1"/>
</dbReference>
<evidence type="ECO:0000313" key="1">
    <source>
        <dbReference type="EMBL" id="KAK7822385.1"/>
    </source>
</evidence>
<gene>
    <name evidence="1" type="primary">CNR10_1</name>
    <name evidence="1" type="ORF">CFP56_036535</name>
</gene>
<name>A0AAW0J6Y6_QUESU</name>
<dbReference type="AlphaFoldDB" id="A0AAW0J6Y6"/>
<evidence type="ECO:0000313" key="2">
    <source>
        <dbReference type="Proteomes" id="UP000237347"/>
    </source>
</evidence>
<dbReference type="NCBIfam" id="TIGR01571">
    <property type="entry name" value="A_thal_Cys_rich"/>
    <property type="match status" value="1"/>
</dbReference>
<accession>A0AAW0J6Y6</accession>
<dbReference type="InterPro" id="IPR006461">
    <property type="entry name" value="PLAC_motif_containing"/>
</dbReference>
<reference evidence="1 2" key="1">
    <citation type="journal article" date="2018" name="Sci. Data">
        <title>The draft genome sequence of cork oak.</title>
        <authorList>
            <person name="Ramos A.M."/>
            <person name="Usie A."/>
            <person name="Barbosa P."/>
            <person name="Barros P.M."/>
            <person name="Capote T."/>
            <person name="Chaves I."/>
            <person name="Simoes F."/>
            <person name="Abreu I."/>
            <person name="Carrasquinho I."/>
            <person name="Faro C."/>
            <person name="Guimaraes J.B."/>
            <person name="Mendonca D."/>
            <person name="Nobrega F."/>
            <person name="Rodrigues L."/>
            <person name="Saibo N.J.M."/>
            <person name="Varela M.C."/>
            <person name="Egas C."/>
            <person name="Matos J."/>
            <person name="Miguel C.M."/>
            <person name="Oliveira M.M."/>
            <person name="Ricardo C.P."/>
            <person name="Goncalves S."/>
        </authorList>
    </citation>
    <scope>NUCLEOTIDE SEQUENCE [LARGE SCALE GENOMIC DNA]</scope>
    <source>
        <strain evidence="2">cv. HL8</strain>
    </source>
</reference>
<dbReference type="PANTHER" id="PTHR15907">
    <property type="entry name" value="DUF614 FAMILY PROTEIN-RELATED"/>
    <property type="match status" value="1"/>
</dbReference>